<dbReference type="AlphaFoldDB" id="A0A9E4K8T0"/>
<protein>
    <recommendedName>
        <fullName evidence="4">SPOR domain-containing protein</fullName>
    </recommendedName>
</protein>
<reference evidence="2" key="1">
    <citation type="journal article" date="2021" name="Proc. Natl. Acad. Sci. U.S.A.">
        <title>Global biogeography of chemosynthetic symbionts reveals both localized and globally distributed symbiont groups. .</title>
        <authorList>
            <person name="Osvatic J.T."/>
            <person name="Wilkins L.G.E."/>
            <person name="Leibrecht L."/>
            <person name="Leray M."/>
            <person name="Zauner S."/>
            <person name="Polzin J."/>
            <person name="Camacho Y."/>
            <person name="Gros O."/>
            <person name="van Gils J.A."/>
            <person name="Eisen J.A."/>
            <person name="Petersen J.M."/>
            <person name="Yuen B."/>
        </authorList>
    </citation>
    <scope>NUCLEOTIDE SEQUENCE</scope>
    <source>
        <strain evidence="2">MAGL173</strain>
    </source>
</reference>
<comment type="caution">
    <text evidence="2">The sequence shown here is derived from an EMBL/GenBank/DDBJ whole genome shotgun (WGS) entry which is preliminary data.</text>
</comment>
<accession>A0A9E4K8T0</accession>
<dbReference type="Proteomes" id="UP000886687">
    <property type="component" value="Unassembled WGS sequence"/>
</dbReference>
<evidence type="ECO:0000313" key="2">
    <source>
        <dbReference type="EMBL" id="MCG7940905.1"/>
    </source>
</evidence>
<feature type="region of interest" description="Disordered" evidence="1">
    <location>
        <begin position="72"/>
        <end position="111"/>
    </location>
</feature>
<evidence type="ECO:0000313" key="3">
    <source>
        <dbReference type="Proteomes" id="UP000886687"/>
    </source>
</evidence>
<dbReference type="EMBL" id="JAEPDI010000015">
    <property type="protein sequence ID" value="MCG7940905.1"/>
    <property type="molecule type" value="Genomic_DNA"/>
</dbReference>
<dbReference type="SUPFAM" id="SSF110997">
    <property type="entry name" value="Sporulation related repeat"/>
    <property type="match status" value="1"/>
</dbReference>
<sequence length="273" mass="30532">MKWLFLTLLLINLGLFMLIYPQQQGSERSSLLADVGELKLASEHESATVTDEPGPVEPDELVADAVKTADPELEKPLKDTPVEQQQTQQTALPEEAPAEETVAETPTPPPVVELPEEVAVRCAMLGYVDSRSAAEKISVRMRALGFKPELQAESRNEQAGYWVLIPQQSSRRKAVNIAKKLEESGVSDLWRFTSGKLVHAISLGLFRDEIRAGDRKREIDALGFNSVIQPRYREKTNYWLSYKTGNGAVLSDRDWAGLVKDFPELVRNEIECQ</sequence>
<dbReference type="InterPro" id="IPR036680">
    <property type="entry name" value="SPOR-like_sf"/>
</dbReference>
<organism evidence="2 3">
    <name type="scientific">Candidatus Thiodiazotropha lotti</name>
    <dbReference type="NCBI Taxonomy" id="2792787"/>
    <lineage>
        <taxon>Bacteria</taxon>
        <taxon>Pseudomonadati</taxon>
        <taxon>Pseudomonadota</taxon>
        <taxon>Gammaproteobacteria</taxon>
        <taxon>Chromatiales</taxon>
        <taxon>Sedimenticolaceae</taxon>
        <taxon>Candidatus Thiodiazotropha</taxon>
    </lineage>
</organism>
<gene>
    <name evidence="2" type="ORF">JAZ04_18875</name>
</gene>
<evidence type="ECO:0000256" key="1">
    <source>
        <dbReference type="SAM" id="MobiDB-lite"/>
    </source>
</evidence>
<dbReference type="GO" id="GO:0042834">
    <property type="term" value="F:peptidoglycan binding"/>
    <property type="evidence" value="ECO:0007669"/>
    <property type="project" value="InterPro"/>
</dbReference>
<proteinExistence type="predicted"/>
<feature type="compositionally biased region" description="Basic and acidic residues" evidence="1">
    <location>
        <begin position="72"/>
        <end position="81"/>
    </location>
</feature>
<evidence type="ECO:0008006" key="4">
    <source>
        <dbReference type="Google" id="ProtNLM"/>
    </source>
</evidence>
<name>A0A9E4K8T0_9GAMM</name>